<dbReference type="EMBL" id="FUYM01000018">
    <property type="protein sequence ID" value="SKC10774.1"/>
    <property type="molecule type" value="Genomic_DNA"/>
</dbReference>
<dbReference type="RefSeq" id="WP_020818526.1">
    <property type="nucleotide sequence ID" value="NZ_FUYM01000018.1"/>
</dbReference>
<dbReference type="InterPro" id="IPR013249">
    <property type="entry name" value="RNA_pol_sigma70_r4_t2"/>
</dbReference>
<keyword evidence="4" id="KW-1185">Reference proteome</keyword>
<dbReference type="SMART" id="SM00421">
    <property type="entry name" value="HTH_LUXR"/>
    <property type="match status" value="1"/>
</dbReference>
<dbReference type="Pfam" id="PF08281">
    <property type="entry name" value="Sigma70_r4_2"/>
    <property type="match status" value="1"/>
</dbReference>
<evidence type="ECO:0000313" key="3">
    <source>
        <dbReference type="EMBL" id="SKC10774.1"/>
    </source>
</evidence>
<dbReference type="SUPFAM" id="SSF46894">
    <property type="entry name" value="C-terminal effector domain of the bipartite response regulators"/>
    <property type="match status" value="1"/>
</dbReference>
<dbReference type="InterPro" id="IPR016032">
    <property type="entry name" value="Sig_transdc_resp-reg_C-effctor"/>
</dbReference>
<dbReference type="GO" id="GO:0003677">
    <property type="term" value="F:DNA binding"/>
    <property type="evidence" value="ECO:0007669"/>
    <property type="project" value="UniProtKB-KW"/>
</dbReference>
<dbReference type="GO" id="GO:0006352">
    <property type="term" value="P:DNA-templated transcription initiation"/>
    <property type="evidence" value="ECO:0007669"/>
    <property type="project" value="InterPro"/>
</dbReference>
<dbReference type="Gene3D" id="1.10.10.10">
    <property type="entry name" value="Winged helix-like DNA-binding domain superfamily/Winged helix DNA-binding domain"/>
    <property type="match status" value="1"/>
</dbReference>
<dbReference type="OrthoDB" id="7206433at2"/>
<sequence length="175" mass="19441">MSMTMHEDDDLARWLRLTEKQRACLDLLIERKTSKEIARILGISKPTVDQRITAARIILGAANRDEAALIYARLKQLYDRITYDSVQVPSPPTLVPSDFPDGDPEPVLKLSDSAAPTFGAGQGSRDFFLPFRDGWRHDHSIQARVMIMVGILVALVIVVFLGLGIAEALTRLVSN</sequence>
<keyword evidence="3" id="KW-0238">DNA-binding</keyword>
<dbReference type="InterPro" id="IPR036388">
    <property type="entry name" value="WH-like_DNA-bd_sf"/>
</dbReference>
<evidence type="ECO:0000313" key="4">
    <source>
        <dbReference type="Proteomes" id="UP000189818"/>
    </source>
</evidence>
<dbReference type="AlphaFoldDB" id="A0A1T5GQT4"/>
<protein>
    <submittedName>
        <fullName evidence="3">DNA-binding transcriptional regulator, CsgD family</fullName>
    </submittedName>
</protein>
<dbReference type="Proteomes" id="UP000189818">
    <property type="component" value="Unassembled WGS sequence"/>
</dbReference>
<accession>A0A1T5GQT4</accession>
<dbReference type="STRING" id="439228.SAMN06295920_1185"/>
<gene>
    <name evidence="3" type="ORF">SAMN06295920_1185</name>
</gene>
<dbReference type="PROSITE" id="PS50043">
    <property type="entry name" value="HTH_LUXR_2"/>
    <property type="match status" value="1"/>
</dbReference>
<dbReference type="GO" id="GO:0016987">
    <property type="term" value="F:sigma factor activity"/>
    <property type="evidence" value="ECO:0007669"/>
    <property type="project" value="InterPro"/>
</dbReference>
<organism evidence="3 4">
    <name type="scientific">Rhizorhabdus histidinilytica</name>
    <dbReference type="NCBI Taxonomy" id="439228"/>
    <lineage>
        <taxon>Bacteria</taxon>
        <taxon>Pseudomonadati</taxon>
        <taxon>Pseudomonadota</taxon>
        <taxon>Alphaproteobacteria</taxon>
        <taxon>Sphingomonadales</taxon>
        <taxon>Sphingomonadaceae</taxon>
        <taxon>Rhizorhabdus</taxon>
    </lineage>
</organism>
<evidence type="ECO:0000256" key="1">
    <source>
        <dbReference type="SAM" id="Phobius"/>
    </source>
</evidence>
<dbReference type="InterPro" id="IPR000792">
    <property type="entry name" value="Tscrpt_reg_LuxR_C"/>
</dbReference>
<keyword evidence="1" id="KW-0472">Membrane</keyword>
<keyword evidence="1" id="KW-0812">Transmembrane</keyword>
<keyword evidence="1" id="KW-1133">Transmembrane helix</keyword>
<dbReference type="CDD" id="cd06170">
    <property type="entry name" value="LuxR_C_like"/>
    <property type="match status" value="1"/>
</dbReference>
<reference evidence="4" key="1">
    <citation type="submission" date="2017-02" db="EMBL/GenBank/DDBJ databases">
        <authorList>
            <person name="Varghese N."/>
            <person name="Submissions S."/>
        </authorList>
    </citation>
    <scope>NUCLEOTIDE SEQUENCE [LARGE SCALE GENOMIC DNA]</scope>
    <source>
        <strain evidence="4">UM2</strain>
    </source>
</reference>
<proteinExistence type="predicted"/>
<name>A0A1T5GQT4_9SPHN</name>
<feature type="transmembrane region" description="Helical" evidence="1">
    <location>
        <begin position="145"/>
        <end position="166"/>
    </location>
</feature>
<feature type="domain" description="HTH luxR-type" evidence="2">
    <location>
        <begin position="10"/>
        <end position="75"/>
    </location>
</feature>
<evidence type="ECO:0000259" key="2">
    <source>
        <dbReference type="PROSITE" id="PS50043"/>
    </source>
</evidence>